<feature type="domain" description="Peptidase M20 dimerisation" evidence="1">
    <location>
        <begin position="203"/>
        <end position="294"/>
    </location>
</feature>
<dbReference type="InterPro" id="IPR017439">
    <property type="entry name" value="Amidohydrolase"/>
</dbReference>
<dbReference type="PANTHER" id="PTHR11014">
    <property type="entry name" value="PEPTIDASE M20 FAMILY MEMBER"/>
    <property type="match status" value="1"/>
</dbReference>
<dbReference type="Gene3D" id="3.40.630.10">
    <property type="entry name" value="Zn peptidases"/>
    <property type="match status" value="1"/>
</dbReference>
<comment type="caution">
    <text evidence="2">The sequence shown here is derived from an EMBL/GenBank/DDBJ whole genome shotgun (WGS) entry which is preliminary data.</text>
</comment>
<organism evidence="2 3">
    <name type="scientific">Mycolicibacter acidiphilus</name>
    <dbReference type="NCBI Taxonomy" id="2835306"/>
    <lineage>
        <taxon>Bacteria</taxon>
        <taxon>Bacillati</taxon>
        <taxon>Actinomycetota</taxon>
        <taxon>Actinomycetes</taxon>
        <taxon>Mycobacteriales</taxon>
        <taxon>Mycobacteriaceae</taxon>
        <taxon>Mycolicibacter</taxon>
    </lineage>
</organism>
<dbReference type="SUPFAM" id="SSF53187">
    <property type="entry name" value="Zn-dependent exopeptidases"/>
    <property type="match status" value="1"/>
</dbReference>
<evidence type="ECO:0000259" key="1">
    <source>
        <dbReference type="Pfam" id="PF07687"/>
    </source>
</evidence>
<dbReference type="Gene3D" id="3.30.70.360">
    <property type="match status" value="1"/>
</dbReference>
<dbReference type="InterPro" id="IPR011650">
    <property type="entry name" value="Peptidase_M20_dimer"/>
</dbReference>
<proteinExistence type="predicted"/>
<dbReference type="Pfam" id="PF07687">
    <property type="entry name" value="M20_dimer"/>
    <property type="match status" value="1"/>
</dbReference>
<dbReference type="InterPro" id="IPR036264">
    <property type="entry name" value="Bact_exopeptidase_dim_dom"/>
</dbReference>
<evidence type="ECO:0000313" key="2">
    <source>
        <dbReference type="EMBL" id="MBS9535123.1"/>
    </source>
</evidence>
<keyword evidence="3" id="KW-1185">Reference proteome</keyword>
<gene>
    <name evidence="2" type="ORF">KIH27_16165</name>
</gene>
<dbReference type="NCBIfam" id="TIGR01891">
    <property type="entry name" value="amidohydrolases"/>
    <property type="match status" value="1"/>
</dbReference>
<dbReference type="Pfam" id="PF01546">
    <property type="entry name" value="Peptidase_M20"/>
    <property type="match status" value="1"/>
</dbReference>
<dbReference type="EMBL" id="JAHCLR010000036">
    <property type="protein sequence ID" value="MBS9535123.1"/>
    <property type="molecule type" value="Genomic_DNA"/>
</dbReference>
<dbReference type="SUPFAM" id="SSF55031">
    <property type="entry name" value="Bacterial exopeptidase dimerisation domain"/>
    <property type="match status" value="1"/>
</dbReference>
<protein>
    <submittedName>
        <fullName evidence="2">Amidohydrolase</fullName>
    </submittedName>
</protein>
<dbReference type="PIRSF" id="PIRSF005962">
    <property type="entry name" value="Pept_M20D_amidohydro"/>
    <property type="match status" value="1"/>
</dbReference>
<reference evidence="2 3" key="1">
    <citation type="submission" date="2021-05" db="EMBL/GenBank/DDBJ databases">
        <title>Mycobacterium acidophilum sp. nov., an extremely acid-tolerant member of the genus Mycobacterium.</title>
        <authorList>
            <person name="Xia J."/>
        </authorList>
    </citation>
    <scope>NUCLEOTIDE SEQUENCE [LARGE SCALE GENOMIC DNA]</scope>
    <source>
        <strain evidence="2 3">M1</strain>
    </source>
</reference>
<dbReference type="RefSeq" id="WP_214093985.1">
    <property type="nucleotide sequence ID" value="NZ_JAHCLR010000036.1"/>
</dbReference>
<name>A0ABS5RLD4_9MYCO</name>
<evidence type="ECO:0000313" key="3">
    <source>
        <dbReference type="Proteomes" id="UP001519535"/>
    </source>
</evidence>
<dbReference type="Proteomes" id="UP001519535">
    <property type="component" value="Unassembled WGS sequence"/>
</dbReference>
<dbReference type="InterPro" id="IPR002933">
    <property type="entry name" value="Peptidase_M20"/>
</dbReference>
<sequence length="425" mass="44570">MSAATEQITALIDGDTHRLIEVFKDLHRNPELGFTEVRTSRIVAQALADLGFTVTTGIGRTGVVATLDNGPGPVVMYRADMDALPVREDTGLDYASTAHVRHGDADGAGETPVGHLCGHDAHVTWMLGMARVLAQTTDTWTGTAVLIGQPAEELIAGAQAMIDDGLYDVIPKPDAFVALHTAPVPVGMVVAVGGERMAGTDQLDIVFHGVGGHGSMPQLAKDPVLMAAQAVVQFQSIVSRTVAPHETAVLTVGSLQAGSAYNVIPDRACLKVNLRWFNPYVRQQLLDGIRAVCDGIAHSNGMPDDLRPEITMHGGSTPLTNDTGLTGRLASALGGAVGAQNVVTQLPAVTGSEDCHLLKGPHADVPLAYLMVGVADPKVYADAAAKGKLFPYAPHSPEYVVDPAAIGFGTEVASRAMLELLRTPR</sequence>
<accession>A0ABS5RLD4</accession>
<dbReference type="PANTHER" id="PTHR11014:SF63">
    <property type="entry name" value="METALLOPEPTIDASE, PUTATIVE (AFU_ORTHOLOGUE AFUA_6G09600)-RELATED"/>
    <property type="match status" value="1"/>
</dbReference>